<protein>
    <recommendedName>
        <fullName evidence="7 11">Ribosomal RNA large subunit methyltransferase E</fullName>
        <ecNumber evidence="6 11">2.1.1.166</ecNumber>
    </recommendedName>
    <alternativeName>
        <fullName evidence="9 11">23S rRNA Um2552 methyltransferase</fullName>
    </alternativeName>
    <alternativeName>
        <fullName evidence="8 11">rRNA (uridine-2'-O-)-methyltransferase</fullName>
    </alternativeName>
</protein>
<sequence>MKIIKKVKNKAKLTNSSARWLDRNARDKYSKLAKQNNLRSRAAYKLEEINRKFNVLKNAKFVLDLGAYPGSWLQYMKGVVKSDCQLIGVDLKLIESIERVKIIQGDFTSAEVQAKLEEIVLRNGGGFDLICSDMAPSTSGTRSINHINIMNLAEAVFLFSEEFLGERGNLVIKLFEGNTTKLFFNRLKERFSKVSFFKPSASYSDSSEIFIIAKDKIVSK</sequence>
<keyword evidence="11" id="KW-0963">Cytoplasm</keyword>
<comment type="similarity">
    <text evidence="11">Belongs to the class I-like SAM-binding methyltransferase superfamily. RNA methyltransferase RlmE family.</text>
</comment>
<feature type="domain" description="Ribosomal RNA methyltransferase FtsJ" evidence="12">
    <location>
        <begin position="39"/>
        <end position="215"/>
    </location>
</feature>
<feature type="binding site" evidence="11">
    <location>
        <position position="90"/>
    </location>
    <ligand>
        <name>S-adenosyl-L-methionine</name>
        <dbReference type="ChEBI" id="CHEBI:59789"/>
    </ligand>
</feature>
<evidence type="ECO:0000256" key="5">
    <source>
        <dbReference type="ARBA" id="ARBA00037569"/>
    </source>
</evidence>
<organism evidence="13 14">
    <name type="scientific">Candidatus Bandiella euplotis</name>
    <dbReference type="NCBI Taxonomy" id="1664265"/>
    <lineage>
        <taxon>Bacteria</taxon>
        <taxon>Pseudomonadati</taxon>
        <taxon>Pseudomonadota</taxon>
        <taxon>Alphaproteobacteria</taxon>
        <taxon>Rickettsiales</taxon>
        <taxon>Candidatus Midichloriaceae</taxon>
        <taxon>Candidatus Bandiella</taxon>
    </lineage>
</organism>
<evidence type="ECO:0000256" key="1">
    <source>
        <dbReference type="ARBA" id="ARBA00022552"/>
    </source>
</evidence>
<dbReference type="Proteomes" id="UP001327219">
    <property type="component" value="Chromosome"/>
</dbReference>
<keyword evidence="2 11" id="KW-0489">Methyltransferase</keyword>
<reference evidence="13 14" key="1">
    <citation type="submission" date="2022-11" db="EMBL/GenBank/DDBJ databases">
        <title>Host association and intracellularity evolved multiple times independently in the Rickettsiales.</title>
        <authorList>
            <person name="Castelli M."/>
            <person name="Nardi T."/>
            <person name="Gammuto L."/>
            <person name="Bellinzona G."/>
            <person name="Sabaneyeva E."/>
            <person name="Potekhin A."/>
            <person name="Serra V."/>
            <person name="Petroni G."/>
            <person name="Sassera D."/>
        </authorList>
    </citation>
    <scope>NUCLEOTIDE SEQUENCE [LARGE SCALE GENOMIC DNA]</scope>
    <source>
        <strain evidence="13 14">NDG2</strain>
    </source>
</reference>
<dbReference type="HAMAP" id="MF_01547">
    <property type="entry name" value="RNA_methyltr_E"/>
    <property type="match status" value="1"/>
</dbReference>
<dbReference type="PIRSF" id="PIRSF005461">
    <property type="entry name" value="23S_rRNA_mtase"/>
    <property type="match status" value="1"/>
</dbReference>
<dbReference type="Pfam" id="PF01728">
    <property type="entry name" value="FtsJ"/>
    <property type="match status" value="1"/>
</dbReference>
<evidence type="ECO:0000256" key="6">
    <source>
        <dbReference type="ARBA" id="ARBA00038861"/>
    </source>
</evidence>
<gene>
    <name evidence="11" type="primary">rlmE</name>
    <name evidence="11" type="synonym">ftsJ</name>
    <name evidence="11" type="synonym">rrmJ</name>
    <name evidence="13" type="ORF">Bandiella_00210</name>
</gene>
<dbReference type="GO" id="GO:0032259">
    <property type="term" value="P:methylation"/>
    <property type="evidence" value="ECO:0007669"/>
    <property type="project" value="UniProtKB-KW"/>
</dbReference>
<evidence type="ECO:0000259" key="12">
    <source>
        <dbReference type="Pfam" id="PF01728"/>
    </source>
</evidence>
<dbReference type="RefSeq" id="WP_323733030.1">
    <property type="nucleotide sequence ID" value="NZ_CP110820.1"/>
</dbReference>
<evidence type="ECO:0000313" key="14">
    <source>
        <dbReference type="Proteomes" id="UP001327219"/>
    </source>
</evidence>
<evidence type="ECO:0000256" key="9">
    <source>
        <dbReference type="ARBA" id="ARBA00042745"/>
    </source>
</evidence>
<evidence type="ECO:0000256" key="8">
    <source>
        <dbReference type="ARBA" id="ARBA00041995"/>
    </source>
</evidence>
<proteinExistence type="inferred from homology"/>
<dbReference type="GO" id="GO:0008168">
    <property type="term" value="F:methyltransferase activity"/>
    <property type="evidence" value="ECO:0007669"/>
    <property type="project" value="UniProtKB-KW"/>
</dbReference>
<feature type="binding site" evidence="11">
    <location>
        <position position="133"/>
    </location>
    <ligand>
        <name>S-adenosyl-L-methionine</name>
        <dbReference type="ChEBI" id="CHEBI:59789"/>
    </ligand>
</feature>
<dbReference type="InterPro" id="IPR029063">
    <property type="entry name" value="SAM-dependent_MTases_sf"/>
</dbReference>
<dbReference type="InterPro" id="IPR015507">
    <property type="entry name" value="rRNA-MeTfrase_E"/>
</dbReference>
<evidence type="ECO:0000256" key="4">
    <source>
        <dbReference type="ARBA" id="ARBA00022691"/>
    </source>
</evidence>
<evidence type="ECO:0000313" key="13">
    <source>
        <dbReference type="EMBL" id="WPX96106.1"/>
    </source>
</evidence>
<dbReference type="EMBL" id="CP110820">
    <property type="protein sequence ID" value="WPX96106.1"/>
    <property type="molecule type" value="Genomic_DNA"/>
</dbReference>
<feature type="binding site" evidence="11">
    <location>
        <position position="106"/>
    </location>
    <ligand>
        <name>S-adenosyl-L-methionine</name>
        <dbReference type="ChEBI" id="CHEBI:59789"/>
    </ligand>
</feature>
<evidence type="ECO:0000256" key="11">
    <source>
        <dbReference type="HAMAP-Rule" id="MF_01547"/>
    </source>
</evidence>
<dbReference type="PANTHER" id="PTHR10920:SF18">
    <property type="entry name" value="RRNA METHYLTRANSFERASE 2, MITOCHONDRIAL"/>
    <property type="match status" value="1"/>
</dbReference>
<keyword evidence="3 11" id="KW-0808">Transferase</keyword>
<comment type="subcellular location">
    <subcellularLocation>
        <location evidence="11">Cytoplasm</location>
    </subcellularLocation>
</comment>
<dbReference type="SUPFAM" id="SSF53335">
    <property type="entry name" value="S-adenosyl-L-methionine-dependent methyltransferases"/>
    <property type="match status" value="1"/>
</dbReference>
<dbReference type="InterPro" id="IPR002877">
    <property type="entry name" value="RNA_MeTrfase_FtsJ_dom"/>
</dbReference>
<feature type="active site" description="Proton acceptor" evidence="11">
    <location>
        <position position="173"/>
    </location>
</feature>
<keyword evidence="4 11" id="KW-0949">S-adenosyl-L-methionine</keyword>
<dbReference type="PANTHER" id="PTHR10920">
    <property type="entry name" value="RIBOSOMAL RNA METHYLTRANSFERASE"/>
    <property type="match status" value="1"/>
</dbReference>
<dbReference type="Gene3D" id="3.40.50.150">
    <property type="entry name" value="Vaccinia Virus protein VP39"/>
    <property type="match status" value="1"/>
</dbReference>
<dbReference type="EC" id="2.1.1.166" evidence="6 11"/>
<name>A0ABZ0ULH8_9RICK</name>
<accession>A0ABZ0ULH8</accession>
<keyword evidence="1 11" id="KW-0698">rRNA processing</keyword>
<keyword evidence="14" id="KW-1185">Reference proteome</keyword>
<dbReference type="InterPro" id="IPR050082">
    <property type="entry name" value="RNA_methyltr_RlmE"/>
</dbReference>
<evidence type="ECO:0000256" key="10">
    <source>
        <dbReference type="ARBA" id="ARBA00048970"/>
    </source>
</evidence>
<feature type="binding site" evidence="11">
    <location>
        <position position="72"/>
    </location>
    <ligand>
        <name>S-adenosyl-L-methionine</name>
        <dbReference type="ChEBI" id="CHEBI:59789"/>
    </ligand>
</feature>
<evidence type="ECO:0000256" key="7">
    <source>
        <dbReference type="ARBA" id="ARBA00041129"/>
    </source>
</evidence>
<comment type="function">
    <text evidence="5 11">Specifically methylates the uridine in position 2552 of 23S rRNA at the 2'-O position of the ribose in the fully assembled 50S ribosomal subunit.</text>
</comment>
<feature type="binding site" evidence="11">
    <location>
        <position position="70"/>
    </location>
    <ligand>
        <name>S-adenosyl-L-methionine</name>
        <dbReference type="ChEBI" id="CHEBI:59789"/>
    </ligand>
</feature>
<evidence type="ECO:0000256" key="3">
    <source>
        <dbReference type="ARBA" id="ARBA00022679"/>
    </source>
</evidence>
<comment type="catalytic activity">
    <reaction evidence="10 11">
        <text>uridine(2552) in 23S rRNA + S-adenosyl-L-methionine = 2'-O-methyluridine(2552) in 23S rRNA + S-adenosyl-L-homocysteine + H(+)</text>
        <dbReference type="Rhea" id="RHEA:42720"/>
        <dbReference type="Rhea" id="RHEA-COMP:10202"/>
        <dbReference type="Rhea" id="RHEA-COMP:10203"/>
        <dbReference type="ChEBI" id="CHEBI:15378"/>
        <dbReference type="ChEBI" id="CHEBI:57856"/>
        <dbReference type="ChEBI" id="CHEBI:59789"/>
        <dbReference type="ChEBI" id="CHEBI:65315"/>
        <dbReference type="ChEBI" id="CHEBI:74478"/>
        <dbReference type="EC" id="2.1.1.166"/>
    </reaction>
</comment>
<evidence type="ECO:0000256" key="2">
    <source>
        <dbReference type="ARBA" id="ARBA00022603"/>
    </source>
</evidence>